<dbReference type="AlphaFoldDB" id="X1EX66"/>
<proteinExistence type="predicted"/>
<gene>
    <name evidence="2" type="ORF">S03H2_07633</name>
</gene>
<reference evidence="2" key="1">
    <citation type="journal article" date="2014" name="Front. Microbiol.">
        <title>High frequency of phylogenetically diverse reductive dehalogenase-homologous genes in deep subseafloor sedimentary metagenomes.</title>
        <authorList>
            <person name="Kawai M."/>
            <person name="Futagami T."/>
            <person name="Toyoda A."/>
            <person name="Takaki Y."/>
            <person name="Nishi S."/>
            <person name="Hori S."/>
            <person name="Arai W."/>
            <person name="Tsubouchi T."/>
            <person name="Morono Y."/>
            <person name="Uchiyama I."/>
            <person name="Ito T."/>
            <person name="Fujiyama A."/>
            <person name="Inagaki F."/>
            <person name="Takami H."/>
        </authorList>
    </citation>
    <scope>NUCLEOTIDE SEQUENCE</scope>
    <source>
        <strain evidence="2">Expedition CK06-06</strain>
    </source>
</reference>
<protein>
    <recommendedName>
        <fullName evidence="1">Transposase zinc-binding domain-containing protein</fullName>
    </recommendedName>
</protein>
<dbReference type="Pfam" id="PF14319">
    <property type="entry name" value="Zn_Tnp_IS91"/>
    <property type="match status" value="1"/>
</dbReference>
<evidence type="ECO:0000259" key="1">
    <source>
        <dbReference type="Pfam" id="PF14319"/>
    </source>
</evidence>
<feature type="domain" description="Transposase zinc-binding" evidence="1">
    <location>
        <begin position="46"/>
        <end position="143"/>
    </location>
</feature>
<evidence type="ECO:0000313" key="2">
    <source>
        <dbReference type="EMBL" id="GAH24900.1"/>
    </source>
</evidence>
<accession>X1EX66</accession>
<dbReference type="EMBL" id="BARU01003558">
    <property type="protein sequence ID" value="GAH24900.1"/>
    <property type="molecule type" value="Genomic_DNA"/>
</dbReference>
<organism evidence="2">
    <name type="scientific">marine sediment metagenome</name>
    <dbReference type="NCBI Taxonomy" id="412755"/>
    <lineage>
        <taxon>unclassified sequences</taxon>
        <taxon>metagenomes</taxon>
        <taxon>ecological metagenomes</taxon>
    </lineage>
</organism>
<dbReference type="InterPro" id="IPR026889">
    <property type="entry name" value="Zn_Tnp"/>
</dbReference>
<feature type="non-terminal residue" evidence="2">
    <location>
        <position position="1"/>
    </location>
</feature>
<name>X1EX66_9ZZZZ</name>
<sequence>KAPGSIYPLYLYVQAQLSLALGSNQPQRYSQRGTNALQPIFKGHFQEFADTYEQKYAPTYGRFRLDRITEVVENFISCGDYTQGVARIHCTNPECREEFFRPFSCKGFHLYPSCSQKRTLLFAEYMSNDLLLRLPHRLVTLSLPNTLQEVLAHTAGTRKVHPQYVADSFTFAILSVRSIPALMRL</sequence>
<comment type="caution">
    <text evidence="2">The sequence shown here is derived from an EMBL/GenBank/DDBJ whole genome shotgun (WGS) entry which is preliminary data.</text>
</comment>